<proteinExistence type="predicted"/>
<evidence type="ECO:0000313" key="2">
    <source>
        <dbReference type="EMBL" id="TCD71383.1"/>
    </source>
</evidence>
<dbReference type="PROSITE" id="PS50011">
    <property type="entry name" value="PROTEIN_KINASE_DOM"/>
    <property type="match status" value="1"/>
</dbReference>
<gene>
    <name evidence="2" type="ORF">EIP91_010089</name>
</gene>
<dbReference type="AlphaFoldDB" id="A0A4R0RUX2"/>
<dbReference type="EMBL" id="RWJN01000006">
    <property type="protein sequence ID" value="TCD71383.1"/>
    <property type="molecule type" value="Genomic_DNA"/>
</dbReference>
<dbReference type="InterPro" id="IPR011009">
    <property type="entry name" value="Kinase-like_dom_sf"/>
</dbReference>
<evidence type="ECO:0000313" key="3">
    <source>
        <dbReference type="Proteomes" id="UP000292702"/>
    </source>
</evidence>
<reference evidence="2 3" key="1">
    <citation type="submission" date="2018-11" db="EMBL/GenBank/DDBJ databases">
        <title>Genome assembly of Steccherinum ochraceum LE-BIN_3174, the white-rot fungus of the Steccherinaceae family (The Residual Polyporoid clade, Polyporales, Basidiomycota).</title>
        <authorList>
            <person name="Fedorova T.V."/>
            <person name="Glazunova O.A."/>
            <person name="Landesman E.O."/>
            <person name="Moiseenko K.V."/>
            <person name="Psurtseva N.V."/>
            <person name="Savinova O.S."/>
            <person name="Shakhova N.V."/>
            <person name="Tyazhelova T.V."/>
            <person name="Vasina D.V."/>
        </authorList>
    </citation>
    <scope>NUCLEOTIDE SEQUENCE [LARGE SCALE GENOMIC DNA]</scope>
    <source>
        <strain evidence="2 3">LE-BIN_3174</strain>
    </source>
</reference>
<dbReference type="OrthoDB" id="2803426at2759"/>
<dbReference type="SUPFAM" id="SSF56112">
    <property type="entry name" value="Protein kinase-like (PK-like)"/>
    <property type="match status" value="1"/>
</dbReference>
<comment type="caution">
    <text evidence="2">The sequence shown here is derived from an EMBL/GenBank/DDBJ whole genome shotgun (WGS) entry which is preliminary data.</text>
</comment>
<dbReference type="GO" id="GO:0004672">
    <property type="term" value="F:protein kinase activity"/>
    <property type="evidence" value="ECO:0007669"/>
    <property type="project" value="InterPro"/>
</dbReference>
<dbReference type="Gene3D" id="1.10.510.10">
    <property type="entry name" value="Transferase(Phosphotransferase) domain 1"/>
    <property type="match status" value="1"/>
</dbReference>
<protein>
    <recommendedName>
        <fullName evidence="1">Protein kinase domain-containing protein</fullName>
    </recommendedName>
</protein>
<dbReference type="Proteomes" id="UP000292702">
    <property type="component" value="Unassembled WGS sequence"/>
</dbReference>
<organism evidence="2 3">
    <name type="scientific">Steccherinum ochraceum</name>
    <dbReference type="NCBI Taxonomy" id="92696"/>
    <lineage>
        <taxon>Eukaryota</taxon>
        <taxon>Fungi</taxon>
        <taxon>Dikarya</taxon>
        <taxon>Basidiomycota</taxon>
        <taxon>Agaricomycotina</taxon>
        <taxon>Agaricomycetes</taxon>
        <taxon>Polyporales</taxon>
        <taxon>Steccherinaceae</taxon>
        <taxon>Steccherinum</taxon>
    </lineage>
</organism>
<dbReference type="InterPro" id="IPR000719">
    <property type="entry name" value="Prot_kinase_dom"/>
</dbReference>
<evidence type="ECO:0000259" key="1">
    <source>
        <dbReference type="PROSITE" id="PS50011"/>
    </source>
</evidence>
<sequence>MVASSSKPLVRRVTRSNTRAAKRVAAATASLLAAASTSSRSASKKRYRVAVLFFHPEVNADSTVALLDLRAEDFVEAAAIGDLTFKIVSLLTATFKFHADETTVKFYSPKKPIVLDDIEDDFIVKTGNITDIARKRQPALGVQLILGNPEELDRSLVHLLVTAEARASEQVAQAEAEAEDEVLALPLHQLGYRNTLAGAKTMKSPSVAAKSLQYGKYQADPRFVIYDGFYMIPKQSPSLRGQPSLEPVRSTIAPPIQIFHPVFDTLLEDLANPNFKPDADIIPKVSDMMQEAAEIIVSEPRRNAVLRKHLSIIFGRSSDQILEDNNRSADGSIRVKIGNVMWVIAIEENKRHLGEGGCDPSTQAEYSAVQIISQEKYDFIRDHCCCPTILLAGGGPYLAVLGAVMTDKFIVQRLTDMLWLGEASTYEDAHVYRISRVFTALRQALDRLDTYYTEELQLPAPSAEPSPSRYFPYPTSYSTTVDDEVVKVEFEYKECMENDATSVTYLAEVKGSEDQETPTKLVVKFVDRYGAEVHRLLASNELAPQLLYFGSLDGESPADASPALEFGLYVGNVRMIVMQHVDGMSAFAAERVSQPWPEDLYDTLARAMKIVHKEDFVFGDLRPPNVMLVEGGGVQLIDFNWAGKEGEARYPRKLHPEAFGWGSAKEFELIKKEHDKESLEYYFGKRS</sequence>
<dbReference type="GO" id="GO:0005524">
    <property type="term" value="F:ATP binding"/>
    <property type="evidence" value="ECO:0007669"/>
    <property type="project" value="InterPro"/>
</dbReference>
<keyword evidence="3" id="KW-1185">Reference proteome</keyword>
<accession>A0A4R0RUX2</accession>
<name>A0A4R0RUX2_9APHY</name>
<feature type="domain" description="Protein kinase" evidence="1">
    <location>
        <begin position="490"/>
        <end position="687"/>
    </location>
</feature>